<dbReference type="AlphaFoldDB" id="A0A2N3LCM9"/>
<dbReference type="EMBL" id="PIQO01000065">
    <property type="protein sequence ID" value="PKR82361.1"/>
    <property type="molecule type" value="Genomic_DNA"/>
</dbReference>
<dbReference type="Proteomes" id="UP000233440">
    <property type="component" value="Unassembled WGS sequence"/>
</dbReference>
<reference evidence="1 2" key="1">
    <citation type="submission" date="2017-11" db="EMBL/GenBank/DDBJ databases">
        <title>Bacillus camelliae sp. nov., isolated from pu'er tea.</title>
        <authorList>
            <person name="Niu L."/>
        </authorList>
    </citation>
    <scope>NUCLEOTIDE SEQUENCE [LARGE SCALE GENOMIC DNA]</scope>
    <source>
        <strain evidence="1 2">7578-1</strain>
    </source>
</reference>
<protein>
    <submittedName>
        <fullName evidence="1">Uncharacterized protein</fullName>
    </submittedName>
</protein>
<sequence>KDPNLNFNFAVLITNYSKKKAQTYQAQLAKQTPVSKVRAQELEANRLSDAVVQQLKDESDLKGRISQTNQIRKVNNELVTYNVLADTIDEQFPMNTRADSMDVGDFLVEYFNALIGSHPEEFIDNVEQTRKVSLIADNNMFVGYIVLARRMFDKGIKARQVRKIIRQIDFNRTADIWKELRVVDEQGRIERDTVKLRKNIKNYFEQLNIEEMLEV</sequence>
<gene>
    <name evidence="1" type="ORF">CWO92_24900</name>
</gene>
<name>A0A2N3LCM9_9BACI</name>
<feature type="non-terminal residue" evidence="1">
    <location>
        <position position="1"/>
    </location>
</feature>
<organism evidence="1 2">
    <name type="scientific">Heyndrickxia camelliae</name>
    <dbReference type="NCBI Taxonomy" id="1707093"/>
    <lineage>
        <taxon>Bacteria</taxon>
        <taxon>Bacillati</taxon>
        <taxon>Bacillota</taxon>
        <taxon>Bacilli</taxon>
        <taxon>Bacillales</taxon>
        <taxon>Bacillaceae</taxon>
        <taxon>Heyndrickxia</taxon>
    </lineage>
</organism>
<evidence type="ECO:0000313" key="1">
    <source>
        <dbReference type="EMBL" id="PKR82361.1"/>
    </source>
</evidence>
<evidence type="ECO:0000313" key="2">
    <source>
        <dbReference type="Proteomes" id="UP000233440"/>
    </source>
</evidence>
<keyword evidence="2" id="KW-1185">Reference proteome</keyword>
<dbReference type="RefSeq" id="WP_165786799.1">
    <property type="nucleotide sequence ID" value="NZ_PIQO01000065.1"/>
</dbReference>
<proteinExistence type="predicted"/>
<accession>A0A2N3LCM9</accession>
<comment type="caution">
    <text evidence="1">The sequence shown here is derived from an EMBL/GenBank/DDBJ whole genome shotgun (WGS) entry which is preliminary data.</text>
</comment>